<sequence>MAAMSIAGPVPINNITETSTTVAAAASPAPAAPATAIATATASPTTTTTTPHAPKSLRGLNKPKCSKCGNVARSRCPYQSCKSCCAKAQNPCHIHVLKSNATFPDKTSPSSSPLFDQQTTDVSSTGASLRASALRQLSQFNGSQVPRAKRPLTRKDAAALNQWRFSKLREYKEINIETENEAFDRYMQNVSLLEEAFSVNSSVEGPTSDGPMLDPTTNDQEDINRKIISGLKAKLRSSPRRADSLRVRIQGIVDQGLRKLQKLEVNDEAVTTDANDLDSEKELKRPKKAKNVRAERFSAVNDLIDKLKKARNEDDLQSCLRMKSQLFNQHDKAYVTESKVFETSNEQIAGNDSIPRQDLPPKCFSKAEISQETLHTIDVHFTSLDEIEDL</sequence>
<proteinExistence type="predicted"/>
<gene>
    <name evidence="2" type="ORF">BVC80_9019g17</name>
</gene>
<dbReference type="PANTHER" id="PTHR35696">
    <property type="entry name" value="ELECTRON CARRIER/IRON ION-BINDING PROTEIN"/>
    <property type="match status" value="1"/>
</dbReference>
<organism evidence="2 3">
    <name type="scientific">Macleaya cordata</name>
    <name type="common">Five-seeded plume-poppy</name>
    <name type="synonym">Bocconia cordata</name>
    <dbReference type="NCBI Taxonomy" id="56857"/>
    <lineage>
        <taxon>Eukaryota</taxon>
        <taxon>Viridiplantae</taxon>
        <taxon>Streptophyta</taxon>
        <taxon>Embryophyta</taxon>
        <taxon>Tracheophyta</taxon>
        <taxon>Spermatophyta</taxon>
        <taxon>Magnoliopsida</taxon>
        <taxon>Ranunculales</taxon>
        <taxon>Papaveraceae</taxon>
        <taxon>Papaveroideae</taxon>
        <taxon>Macleaya</taxon>
    </lineage>
</organism>
<dbReference type="Pfam" id="PF05142">
    <property type="entry name" value="DUF702"/>
    <property type="match status" value="1"/>
</dbReference>
<protein>
    <submittedName>
        <fullName evidence="2">Uncharacterized protein</fullName>
    </submittedName>
</protein>
<name>A0A200QQI9_MACCD</name>
<dbReference type="InParanoid" id="A0A200QQI9"/>
<dbReference type="Proteomes" id="UP000195402">
    <property type="component" value="Unassembled WGS sequence"/>
</dbReference>
<keyword evidence="3" id="KW-1185">Reference proteome</keyword>
<evidence type="ECO:0000313" key="3">
    <source>
        <dbReference type="Proteomes" id="UP000195402"/>
    </source>
</evidence>
<evidence type="ECO:0000313" key="2">
    <source>
        <dbReference type="EMBL" id="OVA12721.1"/>
    </source>
</evidence>
<feature type="region of interest" description="Disordered" evidence="1">
    <location>
        <begin position="41"/>
        <end position="60"/>
    </location>
</feature>
<dbReference type="OMA" id="YSFPKLW"/>
<reference evidence="2 3" key="1">
    <citation type="journal article" date="2017" name="Mol. Plant">
        <title>The Genome of Medicinal Plant Macleaya cordata Provides New Insights into Benzylisoquinoline Alkaloids Metabolism.</title>
        <authorList>
            <person name="Liu X."/>
            <person name="Liu Y."/>
            <person name="Huang P."/>
            <person name="Ma Y."/>
            <person name="Qing Z."/>
            <person name="Tang Q."/>
            <person name="Cao H."/>
            <person name="Cheng P."/>
            <person name="Zheng Y."/>
            <person name="Yuan Z."/>
            <person name="Zhou Y."/>
            <person name="Liu J."/>
            <person name="Tang Z."/>
            <person name="Zhuo Y."/>
            <person name="Zhang Y."/>
            <person name="Yu L."/>
            <person name="Huang J."/>
            <person name="Yang P."/>
            <person name="Peng Q."/>
            <person name="Zhang J."/>
            <person name="Jiang W."/>
            <person name="Zhang Z."/>
            <person name="Lin K."/>
            <person name="Ro D.K."/>
            <person name="Chen X."/>
            <person name="Xiong X."/>
            <person name="Shang Y."/>
            <person name="Huang S."/>
            <person name="Zeng J."/>
        </authorList>
    </citation>
    <scope>NUCLEOTIDE SEQUENCE [LARGE SCALE GENOMIC DNA]</scope>
    <source>
        <strain evidence="3">cv. BLH2017</strain>
        <tissue evidence="2">Root</tissue>
    </source>
</reference>
<feature type="compositionally biased region" description="Low complexity" evidence="1">
    <location>
        <begin position="41"/>
        <end position="54"/>
    </location>
</feature>
<dbReference type="STRING" id="56857.A0A200QQI9"/>
<dbReference type="OrthoDB" id="1915989at2759"/>
<comment type="caution">
    <text evidence="2">The sequence shown here is derived from an EMBL/GenBank/DDBJ whole genome shotgun (WGS) entry which is preliminary data.</text>
</comment>
<dbReference type="PANTHER" id="PTHR35696:SF1">
    <property type="entry name" value="ELECTRON CARRIER_IRON ION-BINDING PROTEIN"/>
    <property type="match status" value="1"/>
</dbReference>
<dbReference type="AlphaFoldDB" id="A0A200QQI9"/>
<dbReference type="EMBL" id="MVGT01001370">
    <property type="protein sequence ID" value="OVA12721.1"/>
    <property type="molecule type" value="Genomic_DNA"/>
</dbReference>
<dbReference type="FunCoup" id="A0A200QQI9">
    <property type="interactions" value="1398"/>
</dbReference>
<accession>A0A200QQI9</accession>
<evidence type="ECO:0000256" key="1">
    <source>
        <dbReference type="SAM" id="MobiDB-lite"/>
    </source>
</evidence>